<evidence type="ECO:0000259" key="11">
    <source>
        <dbReference type="Pfam" id="PF25994"/>
    </source>
</evidence>
<dbReference type="Gene3D" id="2.40.30.170">
    <property type="match status" value="1"/>
</dbReference>
<evidence type="ECO:0000259" key="12">
    <source>
        <dbReference type="Pfam" id="PF26002"/>
    </source>
</evidence>
<keyword evidence="4 9" id="KW-1003">Cell membrane</keyword>
<dbReference type="InterPro" id="IPR050739">
    <property type="entry name" value="MFP"/>
</dbReference>
<dbReference type="NCBIfam" id="TIGR01843">
    <property type="entry name" value="type_I_hlyD"/>
    <property type="match status" value="1"/>
</dbReference>
<dbReference type="EMBL" id="FMBM01000002">
    <property type="protein sequence ID" value="SCC80765.1"/>
    <property type="molecule type" value="Genomic_DNA"/>
</dbReference>
<proteinExistence type="inferred from homology"/>
<dbReference type="Pfam" id="PF25994">
    <property type="entry name" value="HH_AprE"/>
    <property type="match status" value="1"/>
</dbReference>
<feature type="domain" description="AprE-like long alpha-helical hairpin" evidence="11">
    <location>
        <begin position="100"/>
        <end position="289"/>
    </location>
</feature>
<name>A0ABY0K8F3_9HYPH</name>
<accession>A0ABY0K8F3</accession>
<evidence type="ECO:0000256" key="7">
    <source>
        <dbReference type="ARBA" id="ARBA00022989"/>
    </source>
</evidence>
<comment type="subcellular location">
    <subcellularLocation>
        <location evidence="1 9">Cell inner membrane</location>
        <topology evidence="1 9">Single-pass membrane protein</topology>
    </subcellularLocation>
</comment>
<keyword evidence="8 9" id="KW-0472">Membrane</keyword>
<feature type="domain" description="AprE-like beta-barrel" evidence="12">
    <location>
        <begin position="332"/>
        <end position="420"/>
    </location>
</feature>
<keyword evidence="6 9" id="KW-0812">Transmembrane</keyword>
<comment type="caution">
    <text evidence="13">The sequence shown here is derived from an EMBL/GenBank/DDBJ whole genome shotgun (WGS) entry which is preliminary data.</text>
</comment>
<dbReference type="Pfam" id="PF26002">
    <property type="entry name" value="Beta-barrel_AprE"/>
    <property type="match status" value="1"/>
</dbReference>
<evidence type="ECO:0000256" key="2">
    <source>
        <dbReference type="ARBA" id="ARBA00009477"/>
    </source>
</evidence>
<gene>
    <name evidence="13" type="ORF">GA0071312_1690</name>
</gene>
<dbReference type="Gene3D" id="2.40.50.100">
    <property type="match status" value="2"/>
</dbReference>
<keyword evidence="5 9" id="KW-0997">Cell inner membrane</keyword>
<evidence type="ECO:0000256" key="5">
    <source>
        <dbReference type="ARBA" id="ARBA00022519"/>
    </source>
</evidence>
<evidence type="ECO:0000256" key="1">
    <source>
        <dbReference type="ARBA" id="ARBA00004377"/>
    </source>
</evidence>
<evidence type="ECO:0000256" key="4">
    <source>
        <dbReference type="ARBA" id="ARBA00022475"/>
    </source>
</evidence>
<reference evidence="13 14" key="1">
    <citation type="submission" date="2016-08" db="EMBL/GenBank/DDBJ databases">
        <authorList>
            <person name="Varghese N."/>
            <person name="Submissions Spin"/>
        </authorList>
    </citation>
    <scope>NUCLEOTIDE SEQUENCE [LARGE SCALE GENOMIC DNA]</scope>
    <source>
        <strain evidence="13 14">HL-109</strain>
    </source>
</reference>
<keyword evidence="10" id="KW-0175">Coiled coil</keyword>
<dbReference type="Gene3D" id="1.10.287.470">
    <property type="entry name" value="Helix hairpin bin"/>
    <property type="match status" value="1"/>
</dbReference>
<organism evidence="13 14">
    <name type="scientific">Saliniramus fredricksonii</name>
    <dbReference type="NCBI Taxonomy" id="1653334"/>
    <lineage>
        <taxon>Bacteria</taxon>
        <taxon>Pseudomonadati</taxon>
        <taxon>Pseudomonadota</taxon>
        <taxon>Alphaproteobacteria</taxon>
        <taxon>Hyphomicrobiales</taxon>
        <taxon>Salinarimonadaceae</taxon>
        <taxon>Saliniramus</taxon>
    </lineage>
</organism>
<keyword evidence="7 9" id="KW-1133">Transmembrane helix</keyword>
<evidence type="ECO:0000313" key="13">
    <source>
        <dbReference type="EMBL" id="SCC80765.1"/>
    </source>
</evidence>
<evidence type="ECO:0000256" key="6">
    <source>
        <dbReference type="ARBA" id="ARBA00022692"/>
    </source>
</evidence>
<dbReference type="InterPro" id="IPR058781">
    <property type="entry name" value="HH_AprE-like"/>
</dbReference>
<feature type="transmembrane region" description="Helical" evidence="9">
    <location>
        <begin position="24"/>
        <end position="44"/>
    </location>
</feature>
<dbReference type="PANTHER" id="PTHR30386:SF17">
    <property type="entry name" value="ALKALINE PROTEASE SECRETION PROTEIN APRE"/>
    <property type="match status" value="1"/>
</dbReference>
<evidence type="ECO:0000256" key="3">
    <source>
        <dbReference type="ARBA" id="ARBA00022448"/>
    </source>
</evidence>
<keyword evidence="14" id="KW-1185">Reference proteome</keyword>
<evidence type="ECO:0000313" key="14">
    <source>
        <dbReference type="Proteomes" id="UP000182800"/>
    </source>
</evidence>
<protein>
    <recommendedName>
        <fullName evidence="9">Membrane fusion protein (MFP) family protein</fullName>
    </recommendedName>
</protein>
<dbReference type="PANTHER" id="PTHR30386">
    <property type="entry name" value="MEMBRANE FUSION SUBUNIT OF EMRAB-TOLC MULTIDRUG EFFLUX PUMP"/>
    <property type="match status" value="1"/>
</dbReference>
<dbReference type="Proteomes" id="UP000182800">
    <property type="component" value="Unassembled WGS sequence"/>
</dbReference>
<feature type="coiled-coil region" evidence="10">
    <location>
        <begin position="153"/>
        <end position="180"/>
    </location>
</feature>
<dbReference type="InterPro" id="IPR058982">
    <property type="entry name" value="Beta-barrel_AprE"/>
</dbReference>
<evidence type="ECO:0000256" key="8">
    <source>
        <dbReference type="ARBA" id="ARBA00023136"/>
    </source>
</evidence>
<keyword evidence="3 9" id="KW-0813">Transport</keyword>
<dbReference type="PRINTS" id="PR01490">
    <property type="entry name" value="RTXTOXIND"/>
</dbReference>
<evidence type="ECO:0000256" key="10">
    <source>
        <dbReference type="SAM" id="Coils"/>
    </source>
</evidence>
<dbReference type="InterPro" id="IPR010129">
    <property type="entry name" value="T1SS_HlyD"/>
</dbReference>
<evidence type="ECO:0000256" key="9">
    <source>
        <dbReference type="RuleBase" id="RU365093"/>
    </source>
</evidence>
<dbReference type="RefSeq" id="WP_074444603.1">
    <property type="nucleotide sequence ID" value="NZ_FMBM01000002.1"/>
</dbReference>
<sequence length="443" mass="48896">MSEASDDPTRSKAVDPVRGIRRHIIIATLVIGMLVAGIGGWGAFASISGAIMAPGVVVVEGNIRRVQHRTGGIVGAIHVRDGDRVRAGEIVLTLDATVTRANLAIIENQIDQLVARRTRLVAERDAAREVAVPDSLAARLGEAEIAELITGERALFEARRDMHERRKEQLDERIIQIGQEVDGLAARRLALDEERQLIGQELDGIETLFAKGLIPFPRIAELRRARAQLAGEDGQIEAAIAQARTRIVETRLEWLQYEQQVLSEVLTGLHESEAQLSELRERRIAAHDELARIDIRAPQNGIVHELSVHTVGGVVSAEETIMAIVPDDEQRVVEARIVPEDIDQALAASQAVLRLSAFNQRTTPEIMGDILTISADLTRDPQTGEGWYRARIAIPASEWERVGERYLVPGMPVEAFIQTGERTPLSYLVKPLTDHLARAFREE</sequence>
<comment type="similarity">
    <text evidence="2 9">Belongs to the membrane fusion protein (MFP) (TC 8.A.1) family.</text>
</comment>